<keyword evidence="2 3" id="KW-0496">Mitochondrion</keyword>
<dbReference type="HOGENOM" id="CLU_123460_0_0_1"/>
<dbReference type="AlphaFoldDB" id="A0A099P4Y1"/>
<comment type="subcellular location">
    <subcellularLocation>
        <location evidence="3">Mitochondrion</location>
    </subcellularLocation>
</comment>
<dbReference type="EMBL" id="NHMM01000008">
    <property type="protein sequence ID" value="OUT20412.1"/>
    <property type="molecule type" value="Genomic_DNA"/>
</dbReference>
<name>A0A099P4Y1_PICKU</name>
<protein>
    <recommendedName>
        <fullName evidence="3">Altered inheritance of mitochondria protein 41</fullName>
    </recommendedName>
</protein>
<dbReference type="InterPro" id="IPR003789">
    <property type="entry name" value="Asn/Gln_tRNA_amidoTrase-B-like"/>
</dbReference>
<dbReference type="Proteomes" id="UP000029867">
    <property type="component" value="Unassembled WGS sequence"/>
</dbReference>
<comment type="caution">
    <text evidence="4">The sequence shown here is derived from an EMBL/GenBank/DDBJ whole genome shotgun (WGS) entry which is preliminary data.</text>
</comment>
<dbReference type="InterPro" id="IPR042184">
    <property type="entry name" value="YqeY/Aim41_N"/>
</dbReference>
<evidence type="ECO:0000256" key="3">
    <source>
        <dbReference type="RuleBase" id="RU365099"/>
    </source>
</evidence>
<gene>
    <name evidence="3" type="primary">AIM41</name>
    <name evidence="5" type="ORF">CAS74_004662</name>
    <name evidence="4" type="ORF">JL09_g1528</name>
</gene>
<evidence type="ECO:0000313" key="7">
    <source>
        <dbReference type="Proteomes" id="UP000195871"/>
    </source>
</evidence>
<dbReference type="PANTHER" id="PTHR28055:SF1">
    <property type="entry name" value="ALTERED INHERITANCE OF MITOCHONDRIA PROTEIN 41, MITOCHONDRIAL"/>
    <property type="match status" value="1"/>
</dbReference>
<dbReference type="SUPFAM" id="SSF89095">
    <property type="entry name" value="GatB/YqeY motif"/>
    <property type="match status" value="1"/>
</dbReference>
<evidence type="ECO:0000256" key="1">
    <source>
        <dbReference type="ARBA" id="ARBA00007538"/>
    </source>
</evidence>
<proteinExistence type="inferred from homology"/>
<reference evidence="5 7" key="3">
    <citation type="submission" date="2017-05" db="EMBL/GenBank/DDBJ databases">
        <title>The Genome Sequence of Candida krusei Ckrusei653.</title>
        <authorList>
            <person name="Cuomo C."/>
            <person name="Forche A."/>
            <person name="Young S."/>
            <person name="Abouelleil A."/>
            <person name="Cao P."/>
            <person name="Chapman S."/>
            <person name="Cusick C."/>
            <person name="Shea T."/>
            <person name="Nusbaum C."/>
            <person name="Birren B."/>
        </authorList>
    </citation>
    <scope>NUCLEOTIDE SEQUENCE [LARGE SCALE GENOMIC DNA]</scope>
    <source>
        <strain evidence="5 7">Ckrusei653</strain>
    </source>
</reference>
<dbReference type="Pfam" id="PF09424">
    <property type="entry name" value="YqeY"/>
    <property type="match status" value="1"/>
</dbReference>
<dbReference type="Gene3D" id="1.10.1510.10">
    <property type="entry name" value="Uncharacterised protein YqeY/AIM41 PF09424, N-terminal domain"/>
    <property type="match status" value="1"/>
</dbReference>
<evidence type="ECO:0000313" key="6">
    <source>
        <dbReference type="Proteomes" id="UP000029867"/>
    </source>
</evidence>
<dbReference type="GO" id="GO:0016884">
    <property type="term" value="F:carbon-nitrogen ligase activity, with glutamine as amido-N-donor"/>
    <property type="evidence" value="ECO:0007669"/>
    <property type="project" value="UniProtKB-UniRule"/>
</dbReference>
<reference evidence="4" key="2">
    <citation type="submission" date="2014-08" db="EMBL/GenBank/DDBJ databases">
        <title>Exploiting Issatchenkia orientalis SD108 for Succinic Acid Production.</title>
        <authorList>
            <person name="Xiao H."/>
            <person name="Shao Z."/>
            <person name="Jiang Y."/>
            <person name="Dole S."/>
            <person name="Zhao H."/>
        </authorList>
    </citation>
    <scope>NUCLEOTIDE SEQUENCE [LARGE SCALE GENOMIC DNA]</scope>
    <source>
        <strain evidence="4">SD108</strain>
    </source>
</reference>
<comment type="similarity">
    <text evidence="1 3">Belongs to the AIM41 family.</text>
</comment>
<accession>A0A099P4Y1</accession>
<dbReference type="PANTHER" id="PTHR28055">
    <property type="entry name" value="ALTERED INHERITANCE OF MITOCHONDRIA PROTEIN 41, MITOCHONDRIAL"/>
    <property type="match status" value="1"/>
</dbReference>
<dbReference type="Proteomes" id="UP000195871">
    <property type="component" value="Unassembled WGS sequence"/>
</dbReference>
<dbReference type="VEuPathDB" id="FungiDB:C5L36_0B10980"/>
<organism evidence="4 6">
    <name type="scientific">Pichia kudriavzevii</name>
    <name type="common">Yeast</name>
    <name type="synonym">Issatchenkia orientalis</name>
    <dbReference type="NCBI Taxonomy" id="4909"/>
    <lineage>
        <taxon>Eukaryota</taxon>
        <taxon>Fungi</taxon>
        <taxon>Dikarya</taxon>
        <taxon>Ascomycota</taxon>
        <taxon>Saccharomycotina</taxon>
        <taxon>Pichiomycetes</taxon>
        <taxon>Pichiales</taxon>
        <taxon>Pichiaceae</taxon>
        <taxon>Pichia</taxon>
    </lineage>
</organism>
<reference evidence="6" key="1">
    <citation type="journal article" date="2014" name="Microb. Cell Fact.">
        <title>Exploiting Issatchenkia orientalis SD108 for succinic acid production.</title>
        <authorList>
            <person name="Xiao H."/>
            <person name="Shao Z."/>
            <person name="Jiang Y."/>
            <person name="Dole S."/>
            <person name="Zhao H."/>
        </authorList>
    </citation>
    <scope>NUCLEOTIDE SEQUENCE [LARGE SCALE GENOMIC DNA]</scope>
    <source>
        <strain evidence="6">SD108</strain>
    </source>
</reference>
<evidence type="ECO:0000313" key="4">
    <source>
        <dbReference type="EMBL" id="KGK39329.1"/>
    </source>
</evidence>
<evidence type="ECO:0000256" key="2">
    <source>
        <dbReference type="ARBA" id="ARBA00023128"/>
    </source>
</evidence>
<dbReference type="InterPro" id="IPR019004">
    <property type="entry name" value="YqeY/Aim41"/>
</dbReference>
<dbReference type="GO" id="GO:0005739">
    <property type="term" value="C:mitochondrion"/>
    <property type="evidence" value="ECO:0007669"/>
    <property type="project" value="UniProtKB-SubCell"/>
</dbReference>
<evidence type="ECO:0000313" key="5">
    <source>
        <dbReference type="EMBL" id="OUT20412.1"/>
    </source>
</evidence>
<sequence length="185" mass="21082">MFPILRSNIFLRDATVGIRFNSSTVSSAGALYDGFLVKLRDDLKTCIRSKAPPIEKTTVRGIMSEMKNLEIENHGSVVDEFKIYDHLNKLVKQRKETANEYLKPDQPERFKELAQKELDEAAIISKYLLDLPVATEEEIKAKVQALMASENITDKRQVFSKIPWGKINKEWRASRGAVSDVINKL</sequence>
<dbReference type="EMBL" id="JQFK01000010">
    <property type="protein sequence ID" value="KGK39329.1"/>
    <property type="molecule type" value="Genomic_DNA"/>
</dbReference>